<dbReference type="Proteomes" id="UP001396334">
    <property type="component" value="Unassembled WGS sequence"/>
</dbReference>
<evidence type="ECO:0000313" key="2">
    <source>
        <dbReference type="Proteomes" id="UP001396334"/>
    </source>
</evidence>
<gene>
    <name evidence="1" type="ORF">V6N11_079652</name>
</gene>
<dbReference type="EMBL" id="JBBPBN010000020">
    <property type="protein sequence ID" value="KAK9017170.1"/>
    <property type="molecule type" value="Genomic_DNA"/>
</dbReference>
<reference evidence="1 2" key="1">
    <citation type="journal article" date="2024" name="G3 (Bethesda)">
        <title>Genome assembly of Hibiscus sabdariffa L. provides insights into metabolisms of medicinal natural products.</title>
        <authorList>
            <person name="Kim T."/>
        </authorList>
    </citation>
    <scope>NUCLEOTIDE SEQUENCE [LARGE SCALE GENOMIC DNA]</scope>
    <source>
        <strain evidence="1">TK-2024</strain>
        <tissue evidence="1">Old leaves</tissue>
    </source>
</reference>
<accession>A0ABR2RW13</accession>
<organism evidence="1 2">
    <name type="scientific">Hibiscus sabdariffa</name>
    <name type="common">roselle</name>
    <dbReference type="NCBI Taxonomy" id="183260"/>
    <lineage>
        <taxon>Eukaryota</taxon>
        <taxon>Viridiplantae</taxon>
        <taxon>Streptophyta</taxon>
        <taxon>Embryophyta</taxon>
        <taxon>Tracheophyta</taxon>
        <taxon>Spermatophyta</taxon>
        <taxon>Magnoliopsida</taxon>
        <taxon>eudicotyledons</taxon>
        <taxon>Gunneridae</taxon>
        <taxon>Pentapetalae</taxon>
        <taxon>rosids</taxon>
        <taxon>malvids</taxon>
        <taxon>Malvales</taxon>
        <taxon>Malvaceae</taxon>
        <taxon>Malvoideae</taxon>
        <taxon>Hibiscus</taxon>
    </lineage>
</organism>
<name>A0ABR2RW13_9ROSI</name>
<keyword evidence="2" id="KW-1185">Reference proteome</keyword>
<evidence type="ECO:0000313" key="1">
    <source>
        <dbReference type="EMBL" id="KAK9017170.1"/>
    </source>
</evidence>
<proteinExistence type="predicted"/>
<protein>
    <submittedName>
        <fullName evidence="1">Uncharacterized protein</fullName>
    </submittedName>
</protein>
<sequence length="99" mass="11598">MEKQEVERLDAPMILAVKVHLKSARNIVAYELAEHLKYPLIDQDEITPFLQNSQHLDDMSFDIAKYMSSYASEQHNCLIYQCDIYEQLHSLCNINCQYS</sequence>
<comment type="caution">
    <text evidence="1">The sequence shown here is derived from an EMBL/GenBank/DDBJ whole genome shotgun (WGS) entry which is preliminary data.</text>
</comment>